<evidence type="ECO:0000256" key="1">
    <source>
        <dbReference type="ARBA" id="ARBA00004127"/>
    </source>
</evidence>
<keyword evidence="2 5" id="KW-0812">Transmembrane</keyword>
<feature type="transmembrane region" description="Helical" evidence="6">
    <location>
        <begin position="659"/>
        <end position="677"/>
    </location>
</feature>
<feature type="domain" description="NADH-Ubiquinone oxidoreductase (complex I) chain 5 N-terminal" evidence="8">
    <location>
        <begin position="65"/>
        <end position="114"/>
    </location>
</feature>
<dbReference type="InterPro" id="IPR001516">
    <property type="entry name" value="Proton_antipo_N"/>
</dbReference>
<evidence type="ECO:0000256" key="6">
    <source>
        <dbReference type="SAM" id="Phobius"/>
    </source>
</evidence>
<evidence type="ECO:0000256" key="4">
    <source>
        <dbReference type="ARBA" id="ARBA00023136"/>
    </source>
</evidence>
<evidence type="ECO:0000259" key="7">
    <source>
        <dbReference type="Pfam" id="PF00361"/>
    </source>
</evidence>
<dbReference type="PANTHER" id="PTHR42829">
    <property type="entry name" value="NADH-UBIQUINONE OXIDOREDUCTASE CHAIN 5"/>
    <property type="match status" value="1"/>
</dbReference>
<feature type="domain" description="NADH:quinone oxidoreductase/Mrp antiporter transmembrane" evidence="7">
    <location>
        <begin position="130"/>
        <end position="416"/>
    </location>
</feature>
<dbReference type="GO" id="GO:0016020">
    <property type="term" value="C:membrane"/>
    <property type="evidence" value="ECO:0007669"/>
    <property type="project" value="UniProtKB-SubCell"/>
</dbReference>
<evidence type="ECO:0000313" key="10">
    <source>
        <dbReference type="Proteomes" id="UP000029640"/>
    </source>
</evidence>
<comment type="subcellular location">
    <subcellularLocation>
        <location evidence="1">Endomembrane system</location>
        <topology evidence="1">Multi-pass membrane protein</topology>
    </subcellularLocation>
    <subcellularLocation>
        <location evidence="5">Membrane</location>
        <topology evidence="5">Multi-pass membrane protein</topology>
    </subcellularLocation>
</comment>
<evidence type="ECO:0000256" key="5">
    <source>
        <dbReference type="RuleBase" id="RU000320"/>
    </source>
</evidence>
<gene>
    <name evidence="9" type="ORF">HRUBRA_02426</name>
</gene>
<dbReference type="GO" id="GO:0003954">
    <property type="term" value="F:NADH dehydrogenase activity"/>
    <property type="evidence" value="ECO:0007669"/>
    <property type="project" value="TreeGrafter"/>
</dbReference>
<dbReference type="Pfam" id="PF00361">
    <property type="entry name" value="Proton_antipo_M"/>
    <property type="match status" value="1"/>
</dbReference>
<feature type="transmembrane region" description="Helical" evidence="6">
    <location>
        <begin position="6"/>
        <end position="25"/>
    </location>
</feature>
<dbReference type="PRINTS" id="PR01434">
    <property type="entry name" value="NADHDHGNASE5"/>
</dbReference>
<sequence length="678" mass="72094">MLIYALIPLLPLLAALVLGLFGARLEAYGHKLVVPAVTAAFLLSVALFAEVAANGAVHIHLYRLLEVGRLQIDAGLYIDELTVLLLLLVTGVSAVVQVYAARYMIGDARHSRFFALTALFTGAMTVLVMSSNLLLTFMFWEVMGLCSYLLVSHYGERDNAARAATRVFLVNAVADVGLFCGVILAYMTFGTLSIPEILTQVQSGPGIPAQTATALTLCLFIGAMGKSAQVPAHAWLPLAMEAPTPVSALIHAATMVNAGPFLLVRLSPLIILSDVGMAIIAGVGATTALFGAVVSLTQTDIKRTLAYSTISQLGFMVFLCGVGAFAAAIFHLVAHGCFKAFLFLSTGNALAATHRRFDTPRPPQAAPGSLFLWALVLSLVPPLVVFSGAYRSLWLAQGFSSASVALWVVGLGTVFFTAVYLYRGFSTVFHHDVTGTVPGQRVRPSPASAGLVLGLAGVTAILIAALLVTWQWFASFLAPALATASLSSDAQQPAGMDAGPSSSMWLLWPLLTGLLGIAAAYTQARRAAPGSEPAWRKRLYVFFLNKGYFNELYDSLIVRPTLNSARWLWKAIDRDIVDRLVLSLGAGSVAGARRLGRIDMAVDRQLAGVGSGSVVLARWLGRTVDTGGISRTVDSVGRGADVSGHAAERMEPRTLQHHLLVVVLWLVAALIFFYLVAG</sequence>
<reference evidence="9 10" key="1">
    <citation type="journal article" date="2014" name="Genome Announc.">
        <title>Genome Sequence of Gammaproteobacterial Pseudohaliea rubra Type Strain DSM 19751, Isolated from Coastal Seawater of the Mediterranean Sea.</title>
        <authorList>
            <person name="Spring S."/>
            <person name="Fiebig A."/>
            <person name="Riedel T."/>
            <person name="Goker M."/>
            <person name="Klenk H.P."/>
        </authorList>
    </citation>
    <scope>NUCLEOTIDE SEQUENCE [LARGE SCALE GENOMIC DNA]</scope>
    <source>
        <strain evidence="9 10">DSM 19751</strain>
    </source>
</reference>
<evidence type="ECO:0000313" key="9">
    <source>
        <dbReference type="EMBL" id="KGE02988.1"/>
    </source>
</evidence>
<dbReference type="GO" id="GO:0015990">
    <property type="term" value="P:electron transport coupled proton transport"/>
    <property type="evidence" value="ECO:0007669"/>
    <property type="project" value="TreeGrafter"/>
</dbReference>
<evidence type="ECO:0000256" key="2">
    <source>
        <dbReference type="ARBA" id="ARBA00022692"/>
    </source>
</evidence>
<dbReference type="OrthoDB" id="9768329at2"/>
<evidence type="ECO:0000256" key="3">
    <source>
        <dbReference type="ARBA" id="ARBA00022989"/>
    </source>
</evidence>
<feature type="transmembrane region" description="Helical" evidence="6">
    <location>
        <begin position="451"/>
        <end position="473"/>
    </location>
</feature>
<keyword evidence="9" id="KW-0560">Oxidoreductase</keyword>
<dbReference type="InterPro" id="IPR001750">
    <property type="entry name" value="ND/Mrp_TM"/>
</dbReference>
<feature type="transmembrane region" description="Helical" evidence="6">
    <location>
        <begin position="370"/>
        <end position="390"/>
    </location>
</feature>
<name>A0A095VPF3_9GAMM</name>
<dbReference type="PANTHER" id="PTHR42829:SF1">
    <property type="entry name" value="INORGANIC CARBON TRANSPORTER SUBUNIT DABB-RELATED"/>
    <property type="match status" value="1"/>
</dbReference>
<dbReference type="AlphaFoldDB" id="A0A095VPF3"/>
<feature type="transmembrane region" description="Helical" evidence="6">
    <location>
        <begin position="113"/>
        <end position="131"/>
    </location>
</feature>
<dbReference type="STRING" id="1265313.HRUBRA_02426"/>
<dbReference type="InterPro" id="IPR018393">
    <property type="entry name" value="NADHpl_OxRdtase_5_subgr"/>
</dbReference>
<organism evidence="9 10">
    <name type="scientific">Pseudohaliea rubra DSM 19751</name>
    <dbReference type="NCBI Taxonomy" id="1265313"/>
    <lineage>
        <taxon>Bacteria</taxon>
        <taxon>Pseudomonadati</taxon>
        <taxon>Pseudomonadota</taxon>
        <taxon>Gammaproteobacteria</taxon>
        <taxon>Cellvibrionales</taxon>
        <taxon>Halieaceae</taxon>
        <taxon>Pseudohaliea</taxon>
    </lineage>
</organism>
<dbReference type="PATRIC" id="fig|1265313.6.peg.2394"/>
<dbReference type="EMBL" id="AUVB01000077">
    <property type="protein sequence ID" value="KGE02988.1"/>
    <property type="molecule type" value="Genomic_DNA"/>
</dbReference>
<keyword evidence="9" id="KW-0830">Ubiquinone</keyword>
<dbReference type="Gene3D" id="1.20.5.2700">
    <property type="match status" value="1"/>
</dbReference>
<dbReference type="InterPro" id="IPR003945">
    <property type="entry name" value="NU5C-like"/>
</dbReference>
<dbReference type="GO" id="GO:0042773">
    <property type="term" value="P:ATP synthesis coupled electron transport"/>
    <property type="evidence" value="ECO:0007669"/>
    <property type="project" value="InterPro"/>
</dbReference>
<feature type="transmembrane region" description="Helical" evidence="6">
    <location>
        <begin position="332"/>
        <end position="350"/>
    </location>
</feature>
<feature type="transmembrane region" description="Helical" evidence="6">
    <location>
        <begin position="305"/>
        <end position="326"/>
    </location>
</feature>
<feature type="transmembrane region" description="Helical" evidence="6">
    <location>
        <begin position="270"/>
        <end position="293"/>
    </location>
</feature>
<dbReference type="GO" id="GO:0008137">
    <property type="term" value="F:NADH dehydrogenase (ubiquinone) activity"/>
    <property type="evidence" value="ECO:0007669"/>
    <property type="project" value="InterPro"/>
</dbReference>
<feature type="transmembrane region" description="Helical" evidence="6">
    <location>
        <begin position="81"/>
        <end position="101"/>
    </location>
</feature>
<comment type="caution">
    <text evidence="9">The sequence shown here is derived from an EMBL/GenBank/DDBJ whole genome shotgun (WGS) entry which is preliminary data.</text>
</comment>
<keyword evidence="4 6" id="KW-0472">Membrane</keyword>
<dbReference type="RefSeq" id="WP_052094503.1">
    <property type="nucleotide sequence ID" value="NZ_KN234759.1"/>
</dbReference>
<dbReference type="Proteomes" id="UP000029640">
    <property type="component" value="Unassembled WGS sequence"/>
</dbReference>
<feature type="transmembrane region" description="Helical" evidence="6">
    <location>
        <begin position="505"/>
        <end position="522"/>
    </location>
</feature>
<keyword evidence="3 6" id="KW-1133">Transmembrane helix</keyword>
<proteinExistence type="predicted"/>
<dbReference type="GO" id="GO:0012505">
    <property type="term" value="C:endomembrane system"/>
    <property type="evidence" value="ECO:0007669"/>
    <property type="project" value="UniProtKB-SubCell"/>
</dbReference>
<accession>A0A095VPF3</accession>
<dbReference type="HOGENOM" id="CLU_007100_6_0_6"/>
<dbReference type="EC" id="1.6.5.3" evidence="9"/>
<protein>
    <submittedName>
        <fullName evidence="9">NADH-ubiquinone oxidoreductase chain L</fullName>
        <ecNumber evidence="9">1.6.5.3</ecNumber>
    </submittedName>
</protein>
<dbReference type="eggNOG" id="COG1009">
    <property type="taxonomic scope" value="Bacteria"/>
</dbReference>
<feature type="transmembrane region" description="Helical" evidence="6">
    <location>
        <begin position="32"/>
        <end position="61"/>
    </location>
</feature>
<feature type="transmembrane region" description="Helical" evidence="6">
    <location>
        <begin position="402"/>
        <end position="422"/>
    </location>
</feature>
<keyword evidence="10" id="KW-1185">Reference proteome</keyword>
<feature type="transmembrane region" description="Helical" evidence="6">
    <location>
        <begin position="167"/>
        <end position="187"/>
    </location>
</feature>
<dbReference type="Pfam" id="PF00662">
    <property type="entry name" value="Proton_antipo_N"/>
    <property type="match status" value="1"/>
</dbReference>
<dbReference type="NCBIfam" id="TIGR01974">
    <property type="entry name" value="NDH_I_L"/>
    <property type="match status" value="1"/>
</dbReference>
<evidence type="ECO:0000259" key="8">
    <source>
        <dbReference type="Pfam" id="PF00662"/>
    </source>
</evidence>